<name>A0A8K0EXI9_BRALA</name>
<feature type="region of interest" description="Disordered" evidence="1">
    <location>
        <begin position="75"/>
        <end position="143"/>
    </location>
</feature>
<feature type="compositionally biased region" description="Basic and acidic residues" evidence="1">
    <location>
        <begin position="81"/>
        <end position="106"/>
    </location>
</feature>
<accession>A0A8K0EXI9</accession>
<feature type="region of interest" description="Disordered" evidence="1">
    <location>
        <begin position="174"/>
        <end position="253"/>
    </location>
</feature>
<evidence type="ECO:0000313" key="2">
    <source>
        <dbReference type="EMBL" id="CAH1266865.1"/>
    </source>
</evidence>
<keyword evidence="3" id="KW-1185">Reference proteome</keyword>
<dbReference type="AlphaFoldDB" id="A0A8K0EXI9"/>
<dbReference type="Proteomes" id="UP000838412">
    <property type="component" value="Chromosome 6"/>
</dbReference>
<evidence type="ECO:0000313" key="3">
    <source>
        <dbReference type="Proteomes" id="UP000838412"/>
    </source>
</evidence>
<dbReference type="EMBL" id="OV696691">
    <property type="protein sequence ID" value="CAH1266865.1"/>
    <property type="molecule type" value="Genomic_DNA"/>
</dbReference>
<organism evidence="2 3">
    <name type="scientific">Branchiostoma lanceolatum</name>
    <name type="common">Common lancelet</name>
    <name type="synonym">Amphioxus lanceolatum</name>
    <dbReference type="NCBI Taxonomy" id="7740"/>
    <lineage>
        <taxon>Eukaryota</taxon>
        <taxon>Metazoa</taxon>
        <taxon>Chordata</taxon>
        <taxon>Cephalochordata</taxon>
        <taxon>Leptocardii</taxon>
        <taxon>Amphioxiformes</taxon>
        <taxon>Branchiostomatidae</taxon>
        <taxon>Branchiostoma</taxon>
    </lineage>
</organism>
<sequence length="253" mass="27280">MPEQKGLFSKAAAAAVGRVTVKAAPMGAKACTYTSPDDTRYAIHHRQRLQGVPGKLRRLSLAGFIVDFAGESLWSSGPRGDPVHQPKNLHQEKKLQEHPPPEEHKQTAPPSQSKTATAREESLKTPPLLPKACSADTPELPTTPAPETAVAHYYCLLNFHIGVDFAGESLWSSGPRGDPVHQPKNLHQEKKLQEHPPPEEHKQTAPPSQSKTATAREESLKTPPLLPKACSADTPELPTTPAPETAVAKAETG</sequence>
<feature type="compositionally biased region" description="Basic and acidic residues" evidence="1">
    <location>
        <begin position="178"/>
        <end position="203"/>
    </location>
</feature>
<feature type="compositionally biased region" description="Low complexity" evidence="1">
    <location>
        <begin position="232"/>
        <end position="253"/>
    </location>
</feature>
<evidence type="ECO:0000256" key="1">
    <source>
        <dbReference type="SAM" id="MobiDB-lite"/>
    </source>
</evidence>
<proteinExistence type="predicted"/>
<reference evidence="2" key="1">
    <citation type="submission" date="2022-01" db="EMBL/GenBank/DDBJ databases">
        <authorList>
            <person name="Braso-Vives M."/>
        </authorList>
    </citation>
    <scope>NUCLEOTIDE SEQUENCE</scope>
</reference>
<protein>
    <submittedName>
        <fullName evidence="2">Hypp3604 protein</fullName>
    </submittedName>
</protein>
<gene>
    <name evidence="2" type="primary">Hypp3604</name>
    <name evidence="2" type="ORF">BLAG_LOCUS20381</name>
</gene>